<organism evidence="1">
    <name type="scientific">viral metagenome</name>
    <dbReference type="NCBI Taxonomy" id="1070528"/>
    <lineage>
        <taxon>unclassified sequences</taxon>
        <taxon>metagenomes</taxon>
        <taxon>organismal metagenomes</taxon>
    </lineage>
</organism>
<dbReference type="EMBL" id="MT143245">
    <property type="protein sequence ID" value="QJA94596.1"/>
    <property type="molecule type" value="Genomic_DNA"/>
</dbReference>
<gene>
    <name evidence="1" type="ORF">MM415A03401_0006</name>
    <name evidence="2" type="ORF">MM415B03817_0005</name>
</gene>
<dbReference type="EMBL" id="MT141842">
    <property type="protein sequence ID" value="QJA71045.1"/>
    <property type="molecule type" value="Genomic_DNA"/>
</dbReference>
<dbReference type="AlphaFoldDB" id="A0A6M3JPU0"/>
<sequence length="59" mass="6397">MIAEKITITITAEVLSIDSIQALLLKVYAALENEIIEGNLRAEDGDTVSWCTVKANASF</sequence>
<proteinExistence type="predicted"/>
<evidence type="ECO:0000313" key="1">
    <source>
        <dbReference type="EMBL" id="QJA71045.1"/>
    </source>
</evidence>
<reference evidence="1" key="1">
    <citation type="submission" date="2020-03" db="EMBL/GenBank/DDBJ databases">
        <title>The deep terrestrial virosphere.</title>
        <authorList>
            <person name="Holmfeldt K."/>
            <person name="Nilsson E."/>
            <person name="Simone D."/>
            <person name="Lopez-Fernandez M."/>
            <person name="Wu X."/>
            <person name="de Brujin I."/>
            <person name="Lundin D."/>
            <person name="Andersson A."/>
            <person name="Bertilsson S."/>
            <person name="Dopson M."/>
        </authorList>
    </citation>
    <scope>NUCLEOTIDE SEQUENCE</scope>
    <source>
        <strain evidence="1">MM415A03401</strain>
        <strain evidence="2">MM415B03817</strain>
    </source>
</reference>
<evidence type="ECO:0000313" key="2">
    <source>
        <dbReference type="EMBL" id="QJA94596.1"/>
    </source>
</evidence>
<name>A0A6M3JPU0_9ZZZZ</name>
<protein>
    <submittedName>
        <fullName evidence="1">Uncharacterized protein</fullName>
    </submittedName>
</protein>
<accession>A0A6M3JPU0</accession>